<evidence type="ECO:0000256" key="7">
    <source>
        <dbReference type="ARBA" id="ARBA00022833"/>
    </source>
</evidence>
<evidence type="ECO:0000256" key="3">
    <source>
        <dbReference type="ARBA" id="ARBA00022438"/>
    </source>
</evidence>
<evidence type="ECO:0000256" key="5">
    <source>
        <dbReference type="ARBA" id="ARBA00022723"/>
    </source>
</evidence>
<comment type="caution">
    <text evidence="10">The sequence shown here is derived from an EMBL/GenBank/DDBJ whole genome shotgun (WGS) entry which is preliminary data.</text>
</comment>
<dbReference type="SUPFAM" id="SSF53187">
    <property type="entry name" value="Zn-dependent exopeptidases"/>
    <property type="match status" value="1"/>
</dbReference>
<evidence type="ECO:0000256" key="9">
    <source>
        <dbReference type="SAM" id="MobiDB-lite"/>
    </source>
</evidence>
<evidence type="ECO:0000313" key="10">
    <source>
        <dbReference type="EMBL" id="KAL2050815.1"/>
    </source>
</evidence>
<keyword evidence="7" id="KW-0862">Zinc</keyword>
<keyword evidence="5" id="KW-0479">Metal-binding</keyword>
<comment type="cofactor">
    <cofactor evidence="1">
        <name>Zn(2+)</name>
        <dbReference type="ChEBI" id="CHEBI:29105"/>
    </cofactor>
</comment>
<comment type="similarity">
    <text evidence="2">Belongs to the peptidase M18 family.</text>
</comment>
<sequence>MVPVIGLDSANSDEEKSDKDRKPSLLAGAGTFIATQPERLVKAIAGEMNIQDYGTIVSYEPELFDTQPAQLGGIGKELFFAGRVDDKLCYFAAIEALIASAEPSDSDPSSIKLVGCFDDEEIGSLLR</sequence>
<keyword evidence="4" id="KW-0645">Protease</keyword>
<keyword evidence="8" id="KW-0482">Metalloprotease</keyword>
<evidence type="ECO:0000313" key="11">
    <source>
        <dbReference type="Proteomes" id="UP001590951"/>
    </source>
</evidence>
<evidence type="ECO:0000256" key="8">
    <source>
        <dbReference type="ARBA" id="ARBA00023049"/>
    </source>
</evidence>
<evidence type="ECO:0000256" key="4">
    <source>
        <dbReference type="ARBA" id="ARBA00022670"/>
    </source>
</evidence>
<dbReference type="PANTHER" id="PTHR28570:SF4">
    <property type="entry name" value="VACUOLAR AMINOPEPTIDASE 1"/>
    <property type="match status" value="1"/>
</dbReference>
<dbReference type="Proteomes" id="UP001590951">
    <property type="component" value="Unassembled WGS sequence"/>
</dbReference>
<keyword evidence="11" id="KW-1185">Reference proteome</keyword>
<keyword evidence="6" id="KW-0378">Hydrolase</keyword>
<evidence type="ECO:0000256" key="2">
    <source>
        <dbReference type="ARBA" id="ARBA00008290"/>
    </source>
</evidence>
<dbReference type="PANTHER" id="PTHR28570">
    <property type="entry name" value="ASPARTYL AMINOPEPTIDASE"/>
    <property type="match status" value="1"/>
</dbReference>
<proteinExistence type="inferred from homology"/>
<dbReference type="Gene3D" id="3.40.630.10">
    <property type="entry name" value="Zn peptidases"/>
    <property type="match status" value="1"/>
</dbReference>
<evidence type="ECO:0000256" key="6">
    <source>
        <dbReference type="ARBA" id="ARBA00022801"/>
    </source>
</evidence>
<dbReference type="Pfam" id="PF02127">
    <property type="entry name" value="Peptidase_M18"/>
    <property type="match status" value="1"/>
</dbReference>
<feature type="region of interest" description="Disordered" evidence="9">
    <location>
        <begin position="1"/>
        <end position="23"/>
    </location>
</feature>
<feature type="compositionally biased region" description="Basic and acidic residues" evidence="9">
    <location>
        <begin position="13"/>
        <end position="23"/>
    </location>
</feature>
<dbReference type="EMBL" id="JBHFEH010000042">
    <property type="protein sequence ID" value="KAL2050815.1"/>
    <property type="molecule type" value="Genomic_DNA"/>
</dbReference>
<keyword evidence="3" id="KW-0031">Aminopeptidase</keyword>
<protein>
    <submittedName>
        <fullName evidence="10">Uncharacterized protein</fullName>
    </submittedName>
</protein>
<dbReference type="InterPro" id="IPR001948">
    <property type="entry name" value="Peptidase_M18"/>
</dbReference>
<name>A0ABR4AZB0_9LECA</name>
<dbReference type="Gene3D" id="2.30.250.10">
    <property type="entry name" value="Aminopeptidase i, Domain 2"/>
    <property type="match status" value="1"/>
</dbReference>
<evidence type="ECO:0000256" key="1">
    <source>
        <dbReference type="ARBA" id="ARBA00001947"/>
    </source>
</evidence>
<dbReference type="InterPro" id="IPR023358">
    <property type="entry name" value="Peptidase_M18_dom2"/>
</dbReference>
<organism evidence="10 11">
    <name type="scientific">Lepraria finkii</name>
    <dbReference type="NCBI Taxonomy" id="1340010"/>
    <lineage>
        <taxon>Eukaryota</taxon>
        <taxon>Fungi</taxon>
        <taxon>Dikarya</taxon>
        <taxon>Ascomycota</taxon>
        <taxon>Pezizomycotina</taxon>
        <taxon>Lecanoromycetes</taxon>
        <taxon>OSLEUM clade</taxon>
        <taxon>Lecanoromycetidae</taxon>
        <taxon>Lecanorales</taxon>
        <taxon>Lecanorineae</taxon>
        <taxon>Stereocaulaceae</taxon>
        <taxon>Lepraria</taxon>
    </lineage>
</organism>
<gene>
    <name evidence="10" type="ORF">ABVK25_008876</name>
</gene>
<accession>A0ABR4AZB0</accession>
<reference evidence="10 11" key="1">
    <citation type="submission" date="2024-09" db="EMBL/GenBank/DDBJ databases">
        <title>Rethinking Asexuality: The Enigmatic Case of Functional Sexual Genes in Lepraria (Stereocaulaceae).</title>
        <authorList>
            <person name="Doellman M."/>
            <person name="Sun Y."/>
            <person name="Barcenas-Pena A."/>
            <person name="Lumbsch H.T."/>
            <person name="Grewe F."/>
        </authorList>
    </citation>
    <scope>NUCLEOTIDE SEQUENCE [LARGE SCALE GENOMIC DNA]</scope>
    <source>
        <strain evidence="10 11">Grewe 0041</strain>
    </source>
</reference>